<organism evidence="1 2">
    <name type="scientific">Acinetobacter wanghuae</name>
    <dbReference type="NCBI Taxonomy" id="2662362"/>
    <lineage>
        <taxon>Bacteria</taxon>
        <taxon>Pseudomonadati</taxon>
        <taxon>Pseudomonadota</taxon>
        <taxon>Gammaproteobacteria</taxon>
        <taxon>Moraxellales</taxon>
        <taxon>Moraxellaceae</taxon>
        <taxon>Acinetobacter</taxon>
    </lineage>
</organism>
<evidence type="ECO:0000313" key="2">
    <source>
        <dbReference type="Proteomes" id="UP000327478"/>
    </source>
</evidence>
<sequence length="81" mass="9019">MSNISIKKCINTGNWVEMCPTLHEVTTRGIAYFEQVAMHNGSFNTQRLLVAVGNNTRGRVQLDYCPFCGSDIQTKHDGGDK</sequence>
<dbReference type="EMBL" id="CP045650">
    <property type="protein sequence ID" value="QGA11027.1"/>
    <property type="molecule type" value="Genomic_DNA"/>
</dbReference>
<name>A0ABX6D4T2_9GAMM</name>
<dbReference type="RefSeq" id="WP_153371421.1">
    <property type="nucleotide sequence ID" value="NZ_CP045650.1"/>
</dbReference>
<protein>
    <submittedName>
        <fullName evidence="1">Uncharacterized protein</fullName>
    </submittedName>
</protein>
<keyword evidence="2" id="KW-1185">Reference proteome</keyword>
<gene>
    <name evidence="1" type="ORF">GFH30_06310</name>
</gene>
<reference evidence="1 2" key="1">
    <citation type="submission" date="2019-10" db="EMBL/GenBank/DDBJ databases">
        <authorList>
            <person name="Dong K."/>
        </authorList>
    </citation>
    <scope>NUCLEOTIDE SEQUENCE [LARGE SCALE GENOMIC DNA]</scope>
    <source>
        <strain evidence="2">dk386</strain>
    </source>
</reference>
<accession>A0ABX6D4T2</accession>
<evidence type="ECO:0000313" key="1">
    <source>
        <dbReference type="EMBL" id="QGA11027.1"/>
    </source>
</evidence>
<proteinExistence type="predicted"/>
<dbReference type="Proteomes" id="UP000327478">
    <property type="component" value="Chromosome"/>
</dbReference>